<dbReference type="Proteomes" id="UP000298390">
    <property type="component" value="Unassembled WGS sequence"/>
</dbReference>
<dbReference type="AlphaFoldDB" id="A0A4Y9XY95"/>
<accession>A0A4Y9XY95</accession>
<evidence type="ECO:0000313" key="3">
    <source>
        <dbReference type="EMBL" id="TFY54762.1"/>
    </source>
</evidence>
<comment type="caution">
    <text evidence="3">The sequence shown here is derived from an EMBL/GenBank/DDBJ whole genome shotgun (WGS) entry which is preliminary data.</text>
</comment>
<dbReference type="EMBL" id="SEKV01000662">
    <property type="protein sequence ID" value="TFY54762.1"/>
    <property type="molecule type" value="Genomic_DNA"/>
</dbReference>
<evidence type="ECO:0000256" key="1">
    <source>
        <dbReference type="SAM" id="Phobius"/>
    </source>
</evidence>
<sequence length="249" mass="28002">MLSPLPALSLLIDVAGALASSTLQLLNKHVADRQAALQVLVLLVETTVFSLLFLVLISASFALAVCLFLHLAVLFRPSHRGRAAALLHRQLSLVDDELPADDELTRWMGGGRRPETHRPRPSGVAFLTRSLRRSLAAALRWQLCNFDSLADEHDPSFVKWVEDHGDLIVTHIGRSGPYVVINRAILLTLGDDGVVESFYERPTSTYVARLGKQSWVNCCLMIRLCDFDKAVQWRRDRRWMYVLFTPSPF</sequence>
<evidence type="ECO:0000256" key="2">
    <source>
        <dbReference type="SAM" id="SignalP"/>
    </source>
</evidence>
<feature type="transmembrane region" description="Helical" evidence="1">
    <location>
        <begin position="48"/>
        <end position="75"/>
    </location>
</feature>
<feature type="chain" id="PRO_5021405151" evidence="2">
    <location>
        <begin position="20"/>
        <end position="249"/>
    </location>
</feature>
<keyword evidence="1" id="KW-1133">Transmembrane helix</keyword>
<keyword evidence="2" id="KW-0732">Signal</keyword>
<feature type="signal peptide" evidence="2">
    <location>
        <begin position="1"/>
        <end position="19"/>
    </location>
</feature>
<name>A0A4Y9XY95_9APHY</name>
<evidence type="ECO:0000313" key="4">
    <source>
        <dbReference type="Proteomes" id="UP000298390"/>
    </source>
</evidence>
<gene>
    <name evidence="3" type="ORF">EVJ58_g8663</name>
</gene>
<reference evidence="3 4" key="1">
    <citation type="submission" date="2019-01" db="EMBL/GenBank/DDBJ databases">
        <title>Genome sequencing of the rare red list fungi Fomitopsis rosea.</title>
        <authorList>
            <person name="Buettner E."/>
            <person name="Kellner H."/>
        </authorList>
    </citation>
    <scope>NUCLEOTIDE SEQUENCE [LARGE SCALE GENOMIC DNA]</scope>
    <source>
        <strain evidence="3 4">DSM 105464</strain>
    </source>
</reference>
<organism evidence="3 4">
    <name type="scientific">Rhodofomes roseus</name>
    <dbReference type="NCBI Taxonomy" id="34475"/>
    <lineage>
        <taxon>Eukaryota</taxon>
        <taxon>Fungi</taxon>
        <taxon>Dikarya</taxon>
        <taxon>Basidiomycota</taxon>
        <taxon>Agaricomycotina</taxon>
        <taxon>Agaricomycetes</taxon>
        <taxon>Polyporales</taxon>
        <taxon>Rhodofomes</taxon>
    </lineage>
</organism>
<proteinExistence type="predicted"/>
<protein>
    <submittedName>
        <fullName evidence="3">Uncharacterized protein</fullName>
    </submittedName>
</protein>
<keyword evidence="1" id="KW-0812">Transmembrane</keyword>
<keyword evidence="1" id="KW-0472">Membrane</keyword>